<evidence type="ECO:0000313" key="1">
    <source>
        <dbReference type="EMBL" id="MBE6093375.1"/>
    </source>
</evidence>
<comment type="caution">
    <text evidence="1">The sequence shown here is derived from an EMBL/GenBank/DDBJ whole genome shotgun (WGS) entry which is preliminary data.</text>
</comment>
<sequence>MGMLEFDPPKKYLELIEQFRLIDDTFFDVCFDGSNACMQLLLRIFFNRDDIIVKEVVTQRSAQNLYGRSARFDVIAVDSTGKIYNVEIQRADEGANPKRARFNHSLIDSREINKGTKYKDFPEVWVIFITENDIFGKMCPMYHIDHIIREVNQPFDDAAHTAYVNGAYRGADALGLLMQDFFCHDPAKMHYPELAERADFFKHKKEGVNTMCKIMQTLQDEGRAEGRAEGIATGRNEMATDTAMKMLRFNEPIEKIITYTNLSPERIAELAQQIR</sequence>
<protein>
    <submittedName>
        <fullName evidence="1">Nuclease</fullName>
    </submittedName>
</protein>
<proteinExistence type="predicted"/>
<gene>
    <name evidence="1" type="ORF">E7201_09460</name>
</gene>
<evidence type="ECO:0000313" key="2">
    <source>
        <dbReference type="Proteomes" id="UP000761380"/>
    </source>
</evidence>
<dbReference type="Proteomes" id="UP000761380">
    <property type="component" value="Unassembled WGS sequence"/>
</dbReference>
<dbReference type="EMBL" id="SVBY01000077">
    <property type="protein sequence ID" value="MBE6093375.1"/>
    <property type="molecule type" value="Genomic_DNA"/>
</dbReference>
<organism evidence="1 2">
    <name type="scientific">Selenomonas ruminantium</name>
    <dbReference type="NCBI Taxonomy" id="971"/>
    <lineage>
        <taxon>Bacteria</taxon>
        <taxon>Bacillati</taxon>
        <taxon>Bacillota</taxon>
        <taxon>Negativicutes</taxon>
        <taxon>Selenomonadales</taxon>
        <taxon>Selenomonadaceae</taxon>
        <taxon>Selenomonas</taxon>
    </lineage>
</organism>
<name>A0A927WP35_SELRU</name>
<dbReference type="AlphaFoldDB" id="A0A927WP35"/>
<accession>A0A927WP35</accession>
<reference evidence="1" key="1">
    <citation type="submission" date="2019-04" db="EMBL/GenBank/DDBJ databases">
        <title>Evolution of Biomass-Degrading Anaerobic Consortia Revealed by Metagenomics.</title>
        <authorList>
            <person name="Peng X."/>
        </authorList>
    </citation>
    <scope>NUCLEOTIDE SEQUENCE</scope>
    <source>
        <strain evidence="1">SIG240</strain>
    </source>
</reference>
<dbReference type="Pfam" id="PF12784">
    <property type="entry name" value="PDDEXK_2"/>
    <property type="match status" value="1"/>
</dbReference>